<feature type="domain" description="FtsK" evidence="3">
    <location>
        <begin position="209"/>
        <end position="405"/>
    </location>
</feature>
<keyword evidence="1" id="KW-0547">Nucleotide-binding</keyword>
<organism evidence="4">
    <name type="scientific">Schaalia odontolytica</name>
    <dbReference type="NCBI Taxonomy" id="1660"/>
    <lineage>
        <taxon>Bacteria</taxon>
        <taxon>Bacillati</taxon>
        <taxon>Actinomycetota</taxon>
        <taxon>Actinomycetes</taxon>
        <taxon>Actinomycetales</taxon>
        <taxon>Actinomycetaceae</taxon>
        <taxon>Schaalia</taxon>
    </lineage>
</organism>
<accession>A0A6N2S4C3</accession>
<evidence type="ECO:0000256" key="1">
    <source>
        <dbReference type="PROSITE-ProRule" id="PRU00289"/>
    </source>
</evidence>
<gene>
    <name evidence="4" type="ORF">AOLFYP35_00675</name>
</gene>
<name>A0A6N2S4C3_9ACTO</name>
<proteinExistence type="predicted"/>
<dbReference type="AlphaFoldDB" id="A0A6N2S4C3"/>
<evidence type="ECO:0000313" key="4">
    <source>
        <dbReference type="EMBL" id="VYS87986.1"/>
    </source>
</evidence>
<dbReference type="PROSITE" id="PS50901">
    <property type="entry name" value="FTSK"/>
    <property type="match status" value="1"/>
</dbReference>
<dbReference type="EMBL" id="CACRSM010000002">
    <property type="protein sequence ID" value="VYS87986.1"/>
    <property type="molecule type" value="Genomic_DNA"/>
</dbReference>
<dbReference type="InterPro" id="IPR027417">
    <property type="entry name" value="P-loop_NTPase"/>
</dbReference>
<keyword evidence="2" id="KW-0472">Membrane</keyword>
<keyword evidence="2" id="KW-0812">Transmembrane</keyword>
<keyword evidence="1" id="KW-0067">ATP-binding</keyword>
<reference evidence="4" key="1">
    <citation type="submission" date="2019-11" db="EMBL/GenBank/DDBJ databases">
        <authorList>
            <person name="Feng L."/>
        </authorList>
    </citation>
    <scope>NUCLEOTIDE SEQUENCE</scope>
    <source>
        <strain evidence="4">AodontolyticusLFYP35</strain>
    </source>
</reference>
<feature type="transmembrane region" description="Helical" evidence="2">
    <location>
        <begin position="63"/>
        <end position="88"/>
    </location>
</feature>
<dbReference type="SUPFAM" id="SSF52540">
    <property type="entry name" value="P-loop containing nucleoside triphosphate hydrolases"/>
    <property type="match status" value="1"/>
</dbReference>
<dbReference type="Gene3D" id="3.40.50.300">
    <property type="entry name" value="P-loop containing nucleotide triphosphate hydrolases"/>
    <property type="match status" value="1"/>
</dbReference>
<dbReference type="GO" id="GO:0003677">
    <property type="term" value="F:DNA binding"/>
    <property type="evidence" value="ECO:0007669"/>
    <property type="project" value="InterPro"/>
</dbReference>
<dbReference type="CDD" id="cd01127">
    <property type="entry name" value="TrwB_TraG_TraD_VirD4"/>
    <property type="match status" value="1"/>
</dbReference>
<feature type="binding site" evidence="1">
    <location>
        <begin position="226"/>
        <end position="233"/>
    </location>
    <ligand>
        <name>ATP</name>
        <dbReference type="ChEBI" id="CHEBI:30616"/>
    </ligand>
</feature>
<dbReference type="GO" id="GO:0005524">
    <property type="term" value="F:ATP binding"/>
    <property type="evidence" value="ECO:0007669"/>
    <property type="project" value="UniProtKB-UniRule"/>
</dbReference>
<dbReference type="InterPro" id="IPR002543">
    <property type="entry name" value="FtsK_dom"/>
</dbReference>
<evidence type="ECO:0000259" key="3">
    <source>
        <dbReference type="PROSITE" id="PS50901"/>
    </source>
</evidence>
<sequence>MSLRYFRPREPLLKWSLPTTKGGAIGGLVSLIGVCLLVAAGVLDRVVVPERVSSYVAEVANALGVAGMGMVAGGGGLVVVALIAHLLLPDSWRLRWYARKRLFAFRFGNPLRFKDGEQLPHLSVSRDEGGYWLTVSAISSTPEELVNAQNALSAGMHGSLRDFAVTQIDSDVAGKWVCFRFENVRRDRAISVHSLGDLGTGDVTKLRVQEGLEIDLTSSGSMLAVGVTRSGKTSGVLALLLQIASHGPDAWGSRVVIVDPKMAELSRVSHTVTLDEDGTARSILRTMWDIEELTKKRQSALNEESESSGSPVKWWDLGMHPTVLFIDEFVALRTLFPTRTLKDDGGYNLSEFDASLRRLMTMGASAGVFVIVSIAQASVENIPSMLRRAFSTKFLFRPTLDEARLVWDSSRFESMPQRIYGPGDAWFTSEDGVHDNVTFAHFPVFAPGFGEYRVLGELLTAYEENRRDGP</sequence>
<protein>
    <submittedName>
        <fullName evidence="4">FtsK/SpoIIIE family protein</fullName>
    </submittedName>
</protein>
<evidence type="ECO:0000256" key="2">
    <source>
        <dbReference type="SAM" id="Phobius"/>
    </source>
</evidence>
<feature type="transmembrane region" description="Helical" evidence="2">
    <location>
        <begin position="21"/>
        <end position="43"/>
    </location>
</feature>
<keyword evidence="2" id="KW-1133">Transmembrane helix</keyword>